<feature type="binding site" evidence="7">
    <location>
        <position position="155"/>
    </location>
    <ligand>
        <name>NADP(+)</name>
        <dbReference type="ChEBI" id="CHEBI:58349"/>
    </ligand>
</feature>
<dbReference type="InterPro" id="IPR019796">
    <property type="entry name" value="G6P_DH_AS"/>
</dbReference>
<dbReference type="Pfam" id="PF00479">
    <property type="entry name" value="G6PD_N"/>
    <property type="match status" value="1"/>
</dbReference>
<keyword evidence="6 7" id="KW-0119">Carbohydrate metabolism</keyword>
<keyword evidence="5 7" id="KW-0560">Oxidoreductase</keyword>
<comment type="similarity">
    <text evidence="2 7">Belongs to the glucose-6-phosphate dehydrogenase family.</text>
</comment>
<dbReference type="PIRSF" id="PIRSF000110">
    <property type="entry name" value="G6PD"/>
    <property type="match status" value="1"/>
</dbReference>
<dbReference type="InterPro" id="IPR001282">
    <property type="entry name" value="G6P_DH"/>
</dbReference>
<comment type="caution">
    <text evidence="7">Lacks conserved residue(s) required for the propagation of feature annotation.</text>
</comment>
<dbReference type="PANTHER" id="PTHR23429">
    <property type="entry name" value="GLUCOSE-6-PHOSPHATE 1-DEHYDROGENASE G6PD"/>
    <property type="match status" value="1"/>
</dbReference>
<dbReference type="Pfam" id="PF02781">
    <property type="entry name" value="G6PD_C"/>
    <property type="match status" value="1"/>
</dbReference>
<accession>A0A7W9W4Z9</accession>
<evidence type="ECO:0000259" key="8">
    <source>
        <dbReference type="Pfam" id="PF00479"/>
    </source>
</evidence>
<dbReference type="UniPathway" id="UPA00115">
    <property type="reaction ID" value="UER00408"/>
</dbReference>
<keyword evidence="11" id="KW-1185">Reference proteome</keyword>
<evidence type="ECO:0000256" key="4">
    <source>
        <dbReference type="ARBA" id="ARBA00022857"/>
    </source>
</evidence>
<evidence type="ECO:0000256" key="2">
    <source>
        <dbReference type="ARBA" id="ARBA00009975"/>
    </source>
</evidence>
<feature type="binding site" evidence="7">
    <location>
        <begin position="13"/>
        <end position="20"/>
    </location>
    <ligand>
        <name>NADP(+)</name>
        <dbReference type="ChEBI" id="CHEBI:58349"/>
    </ligand>
</feature>
<dbReference type="PANTHER" id="PTHR23429:SF0">
    <property type="entry name" value="GLUCOSE-6-PHOSPHATE 1-DEHYDROGENASE"/>
    <property type="match status" value="1"/>
</dbReference>
<proteinExistence type="inferred from homology"/>
<gene>
    <name evidence="7" type="primary">zwf</name>
    <name evidence="10" type="ORF">HNQ39_000152</name>
</gene>
<dbReference type="RefSeq" id="WP_184191933.1">
    <property type="nucleotide sequence ID" value="NZ_JACHGW010000001.1"/>
</dbReference>
<feature type="binding site" evidence="7">
    <location>
        <position position="223"/>
    </location>
    <ligand>
        <name>substrate</name>
    </ligand>
</feature>
<feature type="active site" description="Proton acceptor" evidence="7">
    <location>
        <position position="247"/>
    </location>
</feature>
<organism evidence="10 11">
    <name type="scientific">Armatimonas rosea</name>
    <dbReference type="NCBI Taxonomy" id="685828"/>
    <lineage>
        <taxon>Bacteria</taxon>
        <taxon>Bacillati</taxon>
        <taxon>Armatimonadota</taxon>
        <taxon>Armatimonadia</taxon>
        <taxon>Armatimonadales</taxon>
        <taxon>Armatimonadaceae</taxon>
        <taxon>Armatimonas</taxon>
    </lineage>
</organism>
<dbReference type="AlphaFoldDB" id="A0A7W9W4Z9"/>
<evidence type="ECO:0000256" key="6">
    <source>
        <dbReference type="ARBA" id="ARBA00023277"/>
    </source>
</evidence>
<evidence type="ECO:0000256" key="5">
    <source>
        <dbReference type="ARBA" id="ARBA00023002"/>
    </source>
</evidence>
<reference evidence="10 11" key="1">
    <citation type="submission" date="2020-08" db="EMBL/GenBank/DDBJ databases">
        <title>Genomic Encyclopedia of Type Strains, Phase IV (KMG-IV): sequencing the most valuable type-strain genomes for metagenomic binning, comparative biology and taxonomic classification.</title>
        <authorList>
            <person name="Goeker M."/>
        </authorList>
    </citation>
    <scope>NUCLEOTIDE SEQUENCE [LARGE SCALE GENOMIC DNA]</scope>
    <source>
        <strain evidence="10 11">DSM 23562</strain>
    </source>
</reference>
<feature type="binding site" evidence="7">
    <location>
        <position position="337"/>
    </location>
    <ligand>
        <name>substrate</name>
    </ligand>
</feature>
<dbReference type="Proteomes" id="UP000520814">
    <property type="component" value="Unassembled WGS sequence"/>
</dbReference>
<dbReference type="GO" id="GO:0005829">
    <property type="term" value="C:cytosol"/>
    <property type="evidence" value="ECO:0007669"/>
    <property type="project" value="TreeGrafter"/>
</dbReference>
<dbReference type="HAMAP" id="MF_00966">
    <property type="entry name" value="G6PD"/>
    <property type="match status" value="1"/>
</dbReference>
<dbReference type="GO" id="GO:0009051">
    <property type="term" value="P:pentose-phosphate shunt, oxidative branch"/>
    <property type="evidence" value="ECO:0007669"/>
    <property type="project" value="TreeGrafter"/>
</dbReference>
<feature type="binding site" evidence="7">
    <location>
        <begin position="88"/>
        <end position="89"/>
    </location>
    <ligand>
        <name>NADP(+)</name>
        <dbReference type="ChEBI" id="CHEBI:58349"/>
    </ligand>
</feature>
<feature type="domain" description="Glucose-6-phosphate dehydrogenase NAD-binding" evidence="8">
    <location>
        <begin position="10"/>
        <end position="194"/>
    </location>
</feature>
<evidence type="ECO:0000259" key="9">
    <source>
        <dbReference type="Pfam" id="PF02781"/>
    </source>
</evidence>
<dbReference type="EMBL" id="JACHGW010000001">
    <property type="protein sequence ID" value="MBB6048390.1"/>
    <property type="molecule type" value="Genomic_DNA"/>
</dbReference>
<evidence type="ECO:0000256" key="3">
    <source>
        <dbReference type="ARBA" id="ARBA00022526"/>
    </source>
</evidence>
<keyword evidence="3 7" id="KW-0313">Glucose metabolism</keyword>
<dbReference type="Gene3D" id="3.30.360.10">
    <property type="entry name" value="Dihydrodipicolinate Reductase, domain 2"/>
    <property type="match status" value="1"/>
</dbReference>
<dbReference type="EC" id="1.1.1.49" evidence="7"/>
<feature type="binding site" evidence="7">
    <location>
        <position position="242"/>
    </location>
    <ligand>
        <name>substrate</name>
    </ligand>
</feature>
<dbReference type="Gene3D" id="3.40.50.720">
    <property type="entry name" value="NAD(P)-binding Rossmann-like Domain"/>
    <property type="match status" value="1"/>
</dbReference>
<comment type="pathway">
    <text evidence="1 7">Carbohydrate degradation; pentose phosphate pathway; D-ribulose 5-phosphate from D-glucose 6-phosphate (oxidative stage): step 1/3.</text>
</comment>
<feature type="binding site" evidence="7">
    <location>
        <position position="189"/>
    </location>
    <ligand>
        <name>substrate</name>
    </ligand>
</feature>
<dbReference type="GO" id="GO:0004345">
    <property type="term" value="F:glucose-6-phosphate dehydrogenase activity"/>
    <property type="evidence" value="ECO:0007669"/>
    <property type="project" value="UniProtKB-UniRule"/>
</dbReference>
<protein>
    <recommendedName>
        <fullName evidence="7">Glucose-6-phosphate 1-dehydrogenase</fullName>
        <shortName evidence="7">G6PD</shortName>
        <ecNumber evidence="7">1.1.1.49</ecNumber>
    </recommendedName>
</protein>
<evidence type="ECO:0000313" key="11">
    <source>
        <dbReference type="Proteomes" id="UP000520814"/>
    </source>
</evidence>
<dbReference type="InterPro" id="IPR036291">
    <property type="entry name" value="NAD(P)-bd_dom_sf"/>
</dbReference>
<keyword evidence="4 7" id="KW-0521">NADP</keyword>
<dbReference type="PROSITE" id="PS00069">
    <property type="entry name" value="G6P_DEHYDROGENASE"/>
    <property type="match status" value="1"/>
</dbReference>
<evidence type="ECO:0000256" key="1">
    <source>
        <dbReference type="ARBA" id="ARBA00004937"/>
    </source>
</evidence>
<sequence>MNDLDPCVFVLFGATGDLTRRKLTPALYALHREGLLPKDFVVLAYARRDKDDLVFRADLKANMAEFAPSIPLDKWDSFEQRCFYVRGEFDSPEGFAALRTKLESLDTETNTHHNWLFYMAIPPEQYEGVVGHLGAAGLSRRGMTEQGWARVIVEKPFGYDLETSRHLNAALLEHFTEDQVYRIDHYLGKETVQNILFFRFANEIFEPLWNHKYVDHVQITVAEKIGVEGRGNFFDATGMTRDVLQNHALQIVSLVAMEPPVRLDANAIRDEKVKAIRGIRPIPREDVHKLTVRGQYDSYRHEEGVPPGSDTETFVAMKFHMDNWRWAGTPFYVRCAKAMPKRTTEVAVQFRAIPQVLFAKMKRDEVQPNVLVLRIQPDEGIFLQMGAKQPGPDMTLHPVNLGFLYRDEFKDMPIADAYERLILDTIRGDASLFARGDEVEAAWKLLTPVLEAWKERPHDVQPYFTGTWGPEKASTLLEPGQTWREP</sequence>
<name>A0A7W9W4Z9_ARMRO</name>
<dbReference type="InterPro" id="IPR022675">
    <property type="entry name" value="G6P_DH_C"/>
</dbReference>
<dbReference type="NCBIfam" id="TIGR00871">
    <property type="entry name" value="zwf"/>
    <property type="match status" value="1"/>
</dbReference>
<dbReference type="SUPFAM" id="SSF55347">
    <property type="entry name" value="Glyceraldehyde-3-phosphate dehydrogenase-like, C-terminal domain"/>
    <property type="match status" value="1"/>
</dbReference>
<evidence type="ECO:0000313" key="10">
    <source>
        <dbReference type="EMBL" id="MBB6048390.1"/>
    </source>
</evidence>
<comment type="catalytic activity">
    <reaction evidence="7">
        <text>D-glucose 6-phosphate + NADP(+) = 6-phospho-D-glucono-1,5-lactone + NADPH + H(+)</text>
        <dbReference type="Rhea" id="RHEA:15841"/>
        <dbReference type="ChEBI" id="CHEBI:15378"/>
        <dbReference type="ChEBI" id="CHEBI:57783"/>
        <dbReference type="ChEBI" id="CHEBI:57955"/>
        <dbReference type="ChEBI" id="CHEBI:58349"/>
        <dbReference type="ChEBI" id="CHEBI:61548"/>
        <dbReference type="EC" id="1.1.1.49"/>
    </reaction>
</comment>
<feature type="binding site" evidence="7">
    <location>
        <position position="185"/>
    </location>
    <ligand>
        <name>substrate</name>
    </ligand>
</feature>
<dbReference type="PRINTS" id="PR00079">
    <property type="entry name" value="G6PDHDRGNASE"/>
</dbReference>
<dbReference type="SUPFAM" id="SSF51735">
    <property type="entry name" value="NAD(P)-binding Rossmann-fold domains"/>
    <property type="match status" value="1"/>
</dbReference>
<feature type="domain" description="Glucose-6-phosphate dehydrogenase C-terminal" evidence="9">
    <location>
        <begin position="197"/>
        <end position="483"/>
    </location>
</feature>
<evidence type="ECO:0000256" key="7">
    <source>
        <dbReference type="HAMAP-Rule" id="MF_00966"/>
    </source>
</evidence>
<dbReference type="GO" id="GO:0050661">
    <property type="term" value="F:NADP binding"/>
    <property type="evidence" value="ECO:0007669"/>
    <property type="project" value="UniProtKB-UniRule"/>
</dbReference>
<comment type="caution">
    <text evidence="10">The sequence shown here is derived from an EMBL/GenBank/DDBJ whole genome shotgun (WGS) entry which is preliminary data.</text>
</comment>
<dbReference type="InterPro" id="IPR022674">
    <property type="entry name" value="G6P_DH_NAD-bd"/>
</dbReference>
<dbReference type="GO" id="GO:0006006">
    <property type="term" value="P:glucose metabolic process"/>
    <property type="evidence" value="ECO:0007669"/>
    <property type="project" value="UniProtKB-KW"/>
</dbReference>
<feature type="binding site" evidence="7">
    <location>
        <position position="47"/>
    </location>
    <ligand>
        <name>NADP(+)</name>
        <dbReference type="ChEBI" id="CHEBI:58349"/>
    </ligand>
</feature>
<comment type="function">
    <text evidence="7">Catalyzes the oxidation of glucose 6-phosphate to 6-phosphogluconolactone.</text>
</comment>